<evidence type="ECO:0000313" key="10">
    <source>
        <dbReference type="EMBL" id="PRR68820.1"/>
    </source>
</evidence>
<keyword evidence="4" id="KW-0762">Sugar transport</keyword>
<proteinExistence type="predicted"/>
<feature type="transmembrane region" description="Helical" evidence="9">
    <location>
        <begin position="156"/>
        <end position="179"/>
    </location>
</feature>
<dbReference type="EMBL" id="PVXN01000069">
    <property type="protein sequence ID" value="PRR68820.1"/>
    <property type="molecule type" value="Genomic_DNA"/>
</dbReference>
<accession>A0A2T0AK84</accession>
<keyword evidence="11" id="KW-1185">Reference proteome</keyword>
<keyword evidence="7 9" id="KW-1133">Transmembrane helix</keyword>
<evidence type="ECO:0000313" key="11">
    <source>
        <dbReference type="Proteomes" id="UP000239614"/>
    </source>
</evidence>
<feature type="transmembrane region" description="Helical" evidence="9">
    <location>
        <begin position="269"/>
        <end position="288"/>
    </location>
</feature>
<dbReference type="RefSeq" id="WP_106024850.1">
    <property type="nucleotide sequence ID" value="NZ_PVXN01000069.1"/>
</dbReference>
<dbReference type="Proteomes" id="UP000239614">
    <property type="component" value="Unassembled WGS sequence"/>
</dbReference>
<comment type="subcellular location">
    <subcellularLocation>
        <location evidence="1">Cell membrane</location>
        <topology evidence="1">Multi-pass membrane protein</topology>
    </subcellularLocation>
</comment>
<evidence type="ECO:0000256" key="4">
    <source>
        <dbReference type="ARBA" id="ARBA00022597"/>
    </source>
</evidence>
<reference evidence="10 11" key="1">
    <citation type="submission" date="2018-03" db="EMBL/GenBank/DDBJ databases">
        <title>Genome sequence of Clostridium thermopalmarium DSM 5974.</title>
        <authorList>
            <person name="Poehlein A."/>
            <person name="Daniel R."/>
        </authorList>
    </citation>
    <scope>NUCLEOTIDE SEQUENCE [LARGE SCALE GENOMIC DNA]</scope>
    <source>
        <strain evidence="10 11">DSM 5974</strain>
    </source>
</reference>
<keyword evidence="6 9" id="KW-0812">Transmembrane</keyword>
<dbReference type="GO" id="GO:0005886">
    <property type="term" value="C:plasma membrane"/>
    <property type="evidence" value="ECO:0007669"/>
    <property type="project" value="UniProtKB-SubCell"/>
</dbReference>
<dbReference type="PROSITE" id="PS51108">
    <property type="entry name" value="PTS_EIID"/>
    <property type="match status" value="1"/>
</dbReference>
<dbReference type="AlphaFoldDB" id="A0A2T0AK84"/>
<evidence type="ECO:0000256" key="5">
    <source>
        <dbReference type="ARBA" id="ARBA00022683"/>
    </source>
</evidence>
<dbReference type="GO" id="GO:0009401">
    <property type="term" value="P:phosphoenolpyruvate-dependent sugar phosphotransferase system"/>
    <property type="evidence" value="ECO:0007669"/>
    <property type="project" value="UniProtKB-KW"/>
</dbReference>
<evidence type="ECO:0000256" key="9">
    <source>
        <dbReference type="SAM" id="Phobius"/>
    </source>
</evidence>
<comment type="caution">
    <text evidence="10">The sequence shown here is derived from an EMBL/GenBank/DDBJ whole genome shotgun (WGS) entry which is preliminary data.</text>
</comment>
<evidence type="ECO:0000256" key="6">
    <source>
        <dbReference type="ARBA" id="ARBA00022692"/>
    </source>
</evidence>
<keyword evidence="2" id="KW-0813">Transport</keyword>
<dbReference type="InterPro" id="IPR004704">
    <property type="entry name" value="PTS_IID_man"/>
</dbReference>
<dbReference type="PANTHER" id="PTHR32502">
    <property type="entry name" value="N-ACETYLGALACTOSAMINE PERMEASE II COMPONENT-RELATED"/>
    <property type="match status" value="1"/>
</dbReference>
<organism evidence="10 11">
    <name type="scientific">Clostridium thermopalmarium DSM 5974</name>
    <dbReference type="NCBI Taxonomy" id="1121340"/>
    <lineage>
        <taxon>Bacteria</taxon>
        <taxon>Bacillati</taxon>
        <taxon>Bacillota</taxon>
        <taxon>Clostridia</taxon>
        <taxon>Eubacteriales</taxon>
        <taxon>Clostridiaceae</taxon>
        <taxon>Clostridium</taxon>
    </lineage>
</organism>
<evidence type="ECO:0000256" key="8">
    <source>
        <dbReference type="ARBA" id="ARBA00023136"/>
    </source>
</evidence>
<evidence type="ECO:0000256" key="2">
    <source>
        <dbReference type="ARBA" id="ARBA00022448"/>
    </source>
</evidence>
<feature type="transmembrane region" description="Helical" evidence="9">
    <location>
        <begin position="200"/>
        <end position="221"/>
    </location>
</feature>
<dbReference type="PANTHER" id="PTHR32502:SF5">
    <property type="entry name" value="N-ACETYLGALACTOSAMINE PERMEASE IID COMPONENT-RELATED"/>
    <property type="match status" value="1"/>
</dbReference>
<feature type="transmembrane region" description="Helical" evidence="9">
    <location>
        <begin position="73"/>
        <end position="94"/>
    </location>
</feature>
<evidence type="ECO:0000256" key="7">
    <source>
        <dbReference type="ARBA" id="ARBA00022989"/>
    </source>
</evidence>
<keyword evidence="5" id="KW-0598">Phosphotransferase system</keyword>
<dbReference type="InterPro" id="IPR050303">
    <property type="entry name" value="GatZ_KbaZ_carbometab"/>
</dbReference>
<name>A0A2T0AK84_9CLOT</name>
<keyword evidence="8 9" id="KW-0472">Membrane</keyword>
<evidence type="ECO:0000256" key="3">
    <source>
        <dbReference type="ARBA" id="ARBA00022475"/>
    </source>
</evidence>
<feature type="transmembrane region" description="Helical" evidence="9">
    <location>
        <begin position="241"/>
        <end position="262"/>
    </location>
</feature>
<evidence type="ECO:0000256" key="1">
    <source>
        <dbReference type="ARBA" id="ARBA00004651"/>
    </source>
</evidence>
<sequence length="289" mass="32034">MTNIDNVKEVSVKLKPEEITSKDILIAWLRFYFADEIPHSFDRYIAPALLWALIPALKKLYKDKDELRAAYQRHLLFFNTQISWGGGIITGLMLSMEKERAQQVYNKEEITVTDDLIYNIKAGLMGALAGIGDSIDSGTVQYIFIAIAIPWAQQGLAIGAVFPFLAFSLYQVFIGLFFTRQGFKMGLKASELLEGSKVQSLIELLSILGLFMMGVLAANYVKVSSSLSFKLSGKEFVLQEIIDKVIPGLLPLCVVSGVYFYFIKKGMKVTRALIGLTVILGLLAAVGIL</sequence>
<dbReference type="Pfam" id="PF03613">
    <property type="entry name" value="EIID-AGA"/>
    <property type="match status" value="1"/>
</dbReference>
<keyword evidence="3" id="KW-1003">Cell membrane</keyword>
<gene>
    <name evidence="10" type="primary">manZ</name>
    <name evidence="10" type="ORF">CPAL_27210</name>
</gene>
<dbReference type="OrthoDB" id="9795582at2"/>
<protein>
    <submittedName>
        <fullName evidence="10">Mannose permease IID component</fullName>
    </submittedName>
</protein>